<evidence type="ECO:0000256" key="2">
    <source>
        <dbReference type="ARBA" id="ARBA00022448"/>
    </source>
</evidence>
<comment type="similarity">
    <text evidence="8">Belongs to the binding-protein-dependent transport system permease family. LivHM subfamily.</text>
</comment>
<evidence type="ECO:0000256" key="9">
    <source>
        <dbReference type="SAM" id="Phobius"/>
    </source>
</evidence>
<dbReference type="Proteomes" id="UP000291088">
    <property type="component" value="Unassembled WGS sequence"/>
</dbReference>
<dbReference type="GO" id="GO:0022857">
    <property type="term" value="F:transmembrane transporter activity"/>
    <property type="evidence" value="ECO:0007669"/>
    <property type="project" value="InterPro"/>
</dbReference>
<name>A0A4Q2TJ91_9HYPH</name>
<keyword evidence="5" id="KW-0029">Amino-acid transport</keyword>
<dbReference type="OrthoDB" id="8116969at2"/>
<dbReference type="Pfam" id="PF02653">
    <property type="entry name" value="BPD_transp_2"/>
    <property type="match status" value="1"/>
</dbReference>
<sequence length="298" mass="31647">MAYLLQQLANAVPVAALYAALAFGYSLAFAMTRRADITFGALFAFAGQIYVFFAHAGWNQLYLVLPAALALGAAASLLYTFGAAVLIGRHVMLPLRRASPNTVIVASLGVLVVLEEMVRIAMESRGLWLSPFLNREVVFWADGGFKVTLTLIQLLNAAIMVSLVFVGHLLLTRTRLGRVWRGVADDPLAAEMCGTDARAVFVWSYVASAAIAAVCGVLATSYYGTMDFGAGLMFGLKVVLVAAAGGYSVPLRSALGAAAVALAETLWSGYGPILWRDLVIVGGLVTVLVISRQERAIP</sequence>
<evidence type="ECO:0000256" key="3">
    <source>
        <dbReference type="ARBA" id="ARBA00022475"/>
    </source>
</evidence>
<evidence type="ECO:0000256" key="7">
    <source>
        <dbReference type="ARBA" id="ARBA00023136"/>
    </source>
</evidence>
<evidence type="ECO:0000313" key="11">
    <source>
        <dbReference type="Proteomes" id="UP000291088"/>
    </source>
</evidence>
<proteinExistence type="inferred from homology"/>
<evidence type="ECO:0000256" key="5">
    <source>
        <dbReference type="ARBA" id="ARBA00022970"/>
    </source>
</evidence>
<dbReference type="GO" id="GO:0006865">
    <property type="term" value="P:amino acid transport"/>
    <property type="evidence" value="ECO:0007669"/>
    <property type="project" value="UniProtKB-KW"/>
</dbReference>
<organism evidence="10 11">
    <name type="scientific">Ciceribacter ferrooxidans</name>
    <dbReference type="NCBI Taxonomy" id="2509717"/>
    <lineage>
        <taxon>Bacteria</taxon>
        <taxon>Pseudomonadati</taxon>
        <taxon>Pseudomonadota</taxon>
        <taxon>Alphaproteobacteria</taxon>
        <taxon>Hyphomicrobiales</taxon>
        <taxon>Rhizobiaceae</taxon>
        <taxon>Ciceribacter</taxon>
    </lineage>
</organism>
<feature type="transmembrane region" description="Helical" evidence="9">
    <location>
        <begin position="100"/>
        <end position="122"/>
    </location>
</feature>
<feature type="transmembrane region" description="Helical" evidence="9">
    <location>
        <begin position="64"/>
        <end position="88"/>
    </location>
</feature>
<feature type="transmembrane region" description="Helical" evidence="9">
    <location>
        <begin position="12"/>
        <end position="30"/>
    </location>
</feature>
<dbReference type="CDD" id="cd06582">
    <property type="entry name" value="TM_PBP1_LivH_like"/>
    <property type="match status" value="1"/>
</dbReference>
<keyword evidence="7 9" id="KW-0472">Membrane</keyword>
<dbReference type="AlphaFoldDB" id="A0A4Q2TJ91"/>
<accession>A0A4Q2TJ91</accession>
<feature type="transmembrane region" description="Helical" evidence="9">
    <location>
        <begin position="37"/>
        <end position="58"/>
    </location>
</feature>
<keyword evidence="3" id="KW-1003">Cell membrane</keyword>
<dbReference type="PANTHER" id="PTHR11795">
    <property type="entry name" value="BRANCHED-CHAIN AMINO ACID TRANSPORT SYSTEM PERMEASE PROTEIN LIVH"/>
    <property type="match status" value="1"/>
</dbReference>
<comment type="caution">
    <text evidence="10">The sequence shown here is derived from an EMBL/GenBank/DDBJ whole genome shotgun (WGS) entry which is preliminary data.</text>
</comment>
<evidence type="ECO:0000256" key="8">
    <source>
        <dbReference type="ARBA" id="ARBA00037998"/>
    </source>
</evidence>
<evidence type="ECO:0000256" key="6">
    <source>
        <dbReference type="ARBA" id="ARBA00022989"/>
    </source>
</evidence>
<dbReference type="RefSeq" id="WP_129331326.1">
    <property type="nucleotide sequence ID" value="NZ_SDVB01000170.1"/>
</dbReference>
<evidence type="ECO:0000256" key="4">
    <source>
        <dbReference type="ARBA" id="ARBA00022692"/>
    </source>
</evidence>
<comment type="subcellular location">
    <subcellularLocation>
        <location evidence="1">Cell membrane</location>
        <topology evidence="1">Multi-pass membrane protein</topology>
    </subcellularLocation>
</comment>
<dbReference type="PANTHER" id="PTHR11795:SF445">
    <property type="entry name" value="AMINO ACID ABC TRANSPORTER PERMEASE PROTEIN"/>
    <property type="match status" value="1"/>
</dbReference>
<keyword evidence="11" id="KW-1185">Reference proteome</keyword>
<evidence type="ECO:0000313" key="10">
    <source>
        <dbReference type="EMBL" id="RYC17747.1"/>
    </source>
</evidence>
<keyword evidence="2" id="KW-0813">Transport</keyword>
<keyword evidence="4 9" id="KW-0812">Transmembrane</keyword>
<feature type="transmembrane region" description="Helical" evidence="9">
    <location>
        <begin position="228"/>
        <end position="244"/>
    </location>
</feature>
<feature type="transmembrane region" description="Helical" evidence="9">
    <location>
        <begin position="200"/>
        <end position="222"/>
    </location>
</feature>
<evidence type="ECO:0000256" key="1">
    <source>
        <dbReference type="ARBA" id="ARBA00004651"/>
    </source>
</evidence>
<dbReference type="GO" id="GO:0005886">
    <property type="term" value="C:plasma membrane"/>
    <property type="evidence" value="ECO:0007669"/>
    <property type="project" value="UniProtKB-SubCell"/>
</dbReference>
<protein>
    <submittedName>
        <fullName evidence="10">Branched-chain amino acid ABC transporter permease</fullName>
    </submittedName>
</protein>
<dbReference type="InterPro" id="IPR001851">
    <property type="entry name" value="ABC_transp_permease"/>
</dbReference>
<keyword evidence="6 9" id="KW-1133">Transmembrane helix</keyword>
<dbReference type="EMBL" id="SDVB01000170">
    <property type="protein sequence ID" value="RYC17747.1"/>
    <property type="molecule type" value="Genomic_DNA"/>
</dbReference>
<reference evidence="10 11" key="1">
    <citation type="submission" date="2019-01" db="EMBL/GenBank/DDBJ databases">
        <authorList>
            <person name="Deng T."/>
        </authorList>
    </citation>
    <scope>NUCLEOTIDE SEQUENCE [LARGE SCALE GENOMIC DNA]</scope>
    <source>
        <strain evidence="10 11">F8825</strain>
    </source>
</reference>
<feature type="transmembrane region" description="Helical" evidence="9">
    <location>
        <begin position="151"/>
        <end position="171"/>
    </location>
</feature>
<gene>
    <name evidence="10" type="ORF">EUU22_07175</name>
</gene>
<dbReference type="InterPro" id="IPR052157">
    <property type="entry name" value="BCAA_transport_permease"/>
</dbReference>